<reference evidence="1" key="1">
    <citation type="submission" date="2019-04" db="EMBL/GenBank/DDBJ databases">
        <title>Microbes associate with the intestines of laboratory mice.</title>
        <authorList>
            <person name="Navarre W."/>
            <person name="Wong E."/>
            <person name="Huang K."/>
            <person name="Tropini C."/>
            <person name="Ng K."/>
            <person name="Yu B."/>
        </authorList>
    </citation>
    <scope>NUCLEOTIDE SEQUENCE</scope>
    <source>
        <strain evidence="1">NM04_E33</strain>
    </source>
</reference>
<evidence type="ECO:0000313" key="1">
    <source>
        <dbReference type="EMBL" id="TGY77166.1"/>
    </source>
</evidence>
<sequence length="351" mass="39982">MRKSNIFALGVLAVSAMAGMTSCNDDWTEEQYAHYISFKAPLDTDGNSVGVTTLYVPYTRYDENKNPRYGEEGLSSYQLPVIVSGSTNNDKNLTVHVAPSDTLPILNVERFSTREELWYKDMTSYANYPETLDIPSGKDIALLDIRFDFRNLDLSDRYVLPITVVDNNGAYGYLRNPRKNYATAMLRVLPYTTYSGQYQATNVKFYIVSGGVVDNEPGAMGTVDTYTVDENTVFFYAGTFDEQSLLRKNFKVYAQFIPYEEGGTRGTVKMWCDNPKMNFVQNKLATFTILEQDDEVQTYIMRRTVIVNDIDYMFDDYMSAPGTSITYSVQGNMAMERKLNTQMPEEDQIIF</sequence>
<organism evidence="1 2">
    <name type="scientific">Lepagella muris</name>
    <dbReference type="NCBI Taxonomy" id="3032870"/>
    <lineage>
        <taxon>Bacteria</taxon>
        <taxon>Pseudomonadati</taxon>
        <taxon>Bacteroidota</taxon>
        <taxon>Bacteroidia</taxon>
        <taxon>Bacteroidales</taxon>
        <taxon>Muribaculaceae</taxon>
        <taxon>Lepagella</taxon>
    </lineage>
</organism>
<proteinExistence type="predicted"/>
<name>A0AC61RIQ9_9BACT</name>
<protein>
    <submittedName>
        <fullName evidence="1">DUF4973 domain-containing protein</fullName>
    </submittedName>
</protein>
<evidence type="ECO:0000313" key="2">
    <source>
        <dbReference type="Proteomes" id="UP000306319"/>
    </source>
</evidence>
<accession>A0AC61RIQ9</accession>
<keyword evidence="2" id="KW-1185">Reference proteome</keyword>
<gene>
    <name evidence="1" type="ORF">E5331_15715</name>
</gene>
<comment type="caution">
    <text evidence="1">The sequence shown here is derived from an EMBL/GenBank/DDBJ whole genome shotgun (WGS) entry which is preliminary data.</text>
</comment>
<dbReference type="EMBL" id="SRYB01000029">
    <property type="protein sequence ID" value="TGY77166.1"/>
    <property type="molecule type" value="Genomic_DNA"/>
</dbReference>
<dbReference type="Proteomes" id="UP000306319">
    <property type="component" value="Unassembled WGS sequence"/>
</dbReference>